<dbReference type="PANTHER" id="PTHR10459:SF66">
    <property type="entry name" value="PROTEIN MONO-ADP-RIBOSYLTRANSFERASE PARP3"/>
    <property type="match status" value="1"/>
</dbReference>
<keyword evidence="2 4" id="KW-0808">Transferase</keyword>
<evidence type="ECO:0000256" key="2">
    <source>
        <dbReference type="ARBA" id="ARBA00022679"/>
    </source>
</evidence>
<protein>
    <recommendedName>
        <fullName evidence="4">Poly [ADP-ribose] polymerase</fullName>
        <shortName evidence="4">PARP</shortName>
        <ecNumber evidence="4">2.4.2.-</ecNumber>
    </recommendedName>
</protein>
<evidence type="ECO:0000256" key="1">
    <source>
        <dbReference type="ARBA" id="ARBA00022676"/>
    </source>
</evidence>
<keyword evidence="3 4" id="KW-0520">NAD</keyword>
<dbReference type="InterPro" id="IPR050800">
    <property type="entry name" value="ARTD/PARP"/>
</dbReference>
<evidence type="ECO:0000313" key="7">
    <source>
        <dbReference type="Proteomes" id="UP001164746"/>
    </source>
</evidence>
<dbReference type="EMBL" id="CP111025">
    <property type="protein sequence ID" value="WAR26083.1"/>
    <property type="molecule type" value="Genomic_DNA"/>
</dbReference>
<sequence>MPYSTSYPQVLGDIEVALSLHKEKDKKMTETKGDLLPNAIDVNYGLLNCELEYLDKKSPKFKVIETYTNNTGGGWKHAKIREVFKVCRDGELLWHGTDVAVVAVILKGGLRIMPHSGGFVGSGIYFASENSKSSDYVGTVGTKGIMFLNEVALGKEYHMDTDHPHLKAAPSGYDCVIAQGNTEPNSNRSHLKASQSEENCAIVHPKKNTTLTLDGKKVVVPQGKPIRNPGWNHSQFGQSEYLVYKESQNHIRYLLLMDF</sequence>
<dbReference type="SUPFAM" id="SSF56399">
    <property type="entry name" value="ADP-ribosylation"/>
    <property type="match status" value="1"/>
</dbReference>
<dbReference type="Proteomes" id="UP001164746">
    <property type="component" value="Chromosome 14"/>
</dbReference>
<organism evidence="6 7">
    <name type="scientific">Mya arenaria</name>
    <name type="common">Soft-shell clam</name>
    <dbReference type="NCBI Taxonomy" id="6604"/>
    <lineage>
        <taxon>Eukaryota</taxon>
        <taxon>Metazoa</taxon>
        <taxon>Spiralia</taxon>
        <taxon>Lophotrochozoa</taxon>
        <taxon>Mollusca</taxon>
        <taxon>Bivalvia</taxon>
        <taxon>Autobranchia</taxon>
        <taxon>Heteroconchia</taxon>
        <taxon>Euheterodonta</taxon>
        <taxon>Imparidentia</taxon>
        <taxon>Neoheterodontei</taxon>
        <taxon>Myida</taxon>
        <taxon>Myoidea</taxon>
        <taxon>Myidae</taxon>
        <taxon>Mya</taxon>
    </lineage>
</organism>
<proteinExistence type="predicted"/>
<accession>A0ABY7FV51</accession>
<dbReference type="InterPro" id="IPR012317">
    <property type="entry name" value="Poly(ADP-ribose)pol_cat_dom"/>
</dbReference>
<feature type="domain" description="PARP catalytic" evidence="5">
    <location>
        <begin position="38"/>
        <end position="259"/>
    </location>
</feature>
<keyword evidence="7" id="KW-1185">Reference proteome</keyword>
<evidence type="ECO:0000256" key="4">
    <source>
        <dbReference type="RuleBase" id="RU362114"/>
    </source>
</evidence>
<dbReference type="Pfam" id="PF00644">
    <property type="entry name" value="PARP"/>
    <property type="match status" value="1"/>
</dbReference>
<keyword evidence="1 4" id="KW-0328">Glycosyltransferase</keyword>
<evidence type="ECO:0000313" key="6">
    <source>
        <dbReference type="EMBL" id="WAR26083.1"/>
    </source>
</evidence>
<evidence type="ECO:0000256" key="3">
    <source>
        <dbReference type="ARBA" id="ARBA00023027"/>
    </source>
</evidence>
<dbReference type="PANTHER" id="PTHR10459">
    <property type="entry name" value="DNA LIGASE"/>
    <property type="match status" value="1"/>
</dbReference>
<name>A0ABY7FV51_MYAAR</name>
<dbReference type="Gene3D" id="3.90.228.10">
    <property type="match status" value="1"/>
</dbReference>
<gene>
    <name evidence="6" type="ORF">MAR_011787</name>
</gene>
<evidence type="ECO:0000259" key="5">
    <source>
        <dbReference type="PROSITE" id="PS51059"/>
    </source>
</evidence>
<reference evidence="6" key="1">
    <citation type="submission" date="2022-11" db="EMBL/GenBank/DDBJ databases">
        <title>Centuries of genome instability and evolution in soft-shell clam transmissible cancer (bioRxiv).</title>
        <authorList>
            <person name="Hart S.F.M."/>
            <person name="Yonemitsu M.A."/>
            <person name="Giersch R.M."/>
            <person name="Beal B.F."/>
            <person name="Arriagada G."/>
            <person name="Davis B.W."/>
            <person name="Ostrander E.A."/>
            <person name="Goff S.P."/>
            <person name="Metzger M.J."/>
        </authorList>
    </citation>
    <scope>NUCLEOTIDE SEQUENCE</scope>
    <source>
        <strain evidence="6">MELC-2E11</strain>
        <tissue evidence="6">Siphon/mantle</tissue>
    </source>
</reference>
<dbReference type="EC" id="2.4.2.-" evidence="4"/>
<dbReference type="PROSITE" id="PS51059">
    <property type="entry name" value="PARP_CATALYTIC"/>
    <property type="match status" value="1"/>
</dbReference>